<dbReference type="InterPro" id="IPR058205">
    <property type="entry name" value="D-LDH-like"/>
</dbReference>
<dbReference type="GO" id="GO:0008720">
    <property type="term" value="F:D-lactate dehydrogenase (NAD+) activity"/>
    <property type="evidence" value="ECO:0007669"/>
    <property type="project" value="TreeGrafter"/>
</dbReference>
<feature type="domain" description="D-isomer specific 2-hydroxyacid dehydrogenase NAD-binding" evidence="5">
    <location>
        <begin position="111"/>
        <end position="300"/>
    </location>
</feature>
<feature type="domain" description="D-isomer specific 2-hydroxyacid dehydrogenase catalytic" evidence="4">
    <location>
        <begin position="8"/>
        <end position="331"/>
    </location>
</feature>
<sequence>MKIACYGVRANEVESFKKYNKYDYVLTLIEELLTHDNIETAKGHDAVLLRGNCVADEKNLGIMKDYGIKLVFTRTVGVDHIDLAAAKKFGQIIARVPGYSPNSVAELAFTLGLTLLRNVQYTANQTAKGDFRVTPQMFSREARNCTVGIIGTGRIGIEEAKMYKGMGARVIGYDIYQSEPAKEVLEFVETQDELLQQSDIVSLHVPYIAGENDQMINSEFISKLNDKAIIVNTARGQLQDNEAIVQAIKDNQLYGFAADVLPNEGEVFFKEFSDISEIPDKSVQEMLHLYPKVILTPHVGSNTDEALKNMIEISFDNFNEYLTHGLLTNEVTL</sequence>
<organism evidence="6 7">
    <name type="scientific">Aerococcus kribbianus</name>
    <dbReference type="NCBI Taxonomy" id="2999064"/>
    <lineage>
        <taxon>Bacteria</taxon>
        <taxon>Bacillati</taxon>
        <taxon>Bacillota</taxon>
        <taxon>Bacilli</taxon>
        <taxon>Lactobacillales</taxon>
        <taxon>Aerococcaceae</taxon>
        <taxon>Aerococcus</taxon>
    </lineage>
</organism>
<evidence type="ECO:0000313" key="7">
    <source>
        <dbReference type="Proteomes" id="UP001146670"/>
    </source>
</evidence>
<dbReference type="InterPro" id="IPR036291">
    <property type="entry name" value="NAD(P)-bd_dom_sf"/>
</dbReference>
<protein>
    <submittedName>
        <fullName evidence="6">NAD(P)-dependent oxidoreductase</fullName>
    </submittedName>
</protein>
<dbReference type="InterPro" id="IPR006140">
    <property type="entry name" value="D-isomer_DH_NAD-bd"/>
</dbReference>
<evidence type="ECO:0000256" key="2">
    <source>
        <dbReference type="ARBA" id="ARBA00023027"/>
    </source>
</evidence>
<dbReference type="InterPro" id="IPR029752">
    <property type="entry name" value="D-isomer_DH_CS1"/>
</dbReference>
<comment type="caution">
    <text evidence="6">The sequence shown here is derived from an EMBL/GenBank/DDBJ whole genome shotgun (WGS) entry which is preliminary data.</text>
</comment>
<evidence type="ECO:0000259" key="5">
    <source>
        <dbReference type="Pfam" id="PF02826"/>
    </source>
</evidence>
<dbReference type="Gene3D" id="3.40.50.720">
    <property type="entry name" value="NAD(P)-binding Rossmann-like Domain"/>
    <property type="match status" value="2"/>
</dbReference>
<keyword evidence="7" id="KW-1185">Reference proteome</keyword>
<evidence type="ECO:0000259" key="4">
    <source>
        <dbReference type="Pfam" id="PF00389"/>
    </source>
</evidence>
<comment type="similarity">
    <text evidence="1 3">Belongs to the D-isomer specific 2-hydroxyacid dehydrogenase family.</text>
</comment>
<dbReference type="Proteomes" id="UP001146670">
    <property type="component" value="Unassembled WGS sequence"/>
</dbReference>
<evidence type="ECO:0000313" key="6">
    <source>
        <dbReference type="EMBL" id="MCZ0726265.1"/>
    </source>
</evidence>
<keyword evidence="2" id="KW-0520">NAD</keyword>
<dbReference type="GO" id="GO:0051287">
    <property type="term" value="F:NAD binding"/>
    <property type="evidence" value="ECO:0007669"/>
    <property type="project" value="InterPro"/>
</dbReference>
<dbReference type="EMBL" id="JAPRFR010000003">
    <property type="protein sequence ID" value="MCZ0726265.1"/>
    <property type="molecule type" value="Genomic_DNA"/>
</dbReference>
<dbReference type="Pfam" id="PF00389">
    <property type="entry name" value="2-Hacid_dh"/>
    <property type="match status" value="1"/>
</dbReference>
<gene>
    <name evidence="6" type="ORF">OW157_06820</name>
</gene>
<reference evidence="6" key="1">
    <citation type="submission" date="2022-12" db="EMBL/GenBank/DDBJ databases">
        <title>Description and comparative metabolic analysis of Aerococcus sp. nov., isolated from the feces of a pig.</title>
        <authorList>
            <person name="Chang Y.-H."/>
        </authorList>
    </citation>
    <scope>NUCLEOTIDE SEQUENCE</scope>
    <source>
        <strain evidence="6">YH-aer222</strain>
    </source>
</reference>
<dbReference type="PROSITE" id="PS00065">
    <property type="entry name" value="D_2_HYDROXYACID_DH_1"/>
    <property type="match status" value="1"/>
</dbReference>
<dbReference type="SUPFAM" id="SSF51735">
    <property type="entry name" value="NAD(P)-binding Rossmann-fold domains"/>
    <property type="match status" value="1"/>
</dbReference>
<evidence type="ECO:0000256" key="3">
    <source>
        <dbReference type="RuleBase" id="RU003719"/>
    </source>
</evidence>
<evidence type="ECO:0000256" key="1">
    <source>
        <dbReference type="ARBA" id="ARBA00005854"/>
    </source>
</evidence>
<keyword evidence="3" id="KW-0560">Oxidoreductase</keyword>
<accession>A0A9X3FTC2</accession>
<dbReference type="InterPro" id="IPR006139">
    <property type="entry name" value="D-isomer_2_OHA_DH_cat_dom"/>
</dbReference>
<name>A0A9X3FTC2_9LACT</name>
<proteinExistence type="inferred from homology"/>
<dbReference type="SUPFAM" id="SSF52283">
    <property type="entry name" value="Formate/glycerate dehydrogenase catalytic domain-like"/>
    <property type="match status" value="1"/>
</dbReference>
<dbReference type="PANTHER" id="PTHR43026:SF1">
    <property type="entry name" value="2-HYDROXYACID DEHYDROGENASE HOMOLOG 1-RELATED"/>
    <property type="match status" value="1"/>
</dbReference>
<dbReference type="RefSeq" id="WP_268752595.1">
    <property type="nucleotide sequence ID" value="NZ_JAPRFQ010000003.1"/>
</dbReference>
<dbReference type="PANTHER" id="PTHR43026">
    <property type="entry name" value="2-HYDROXYACID DEHYDROGENASE HOMOLOG 1-RELATED"/>
    <property type="match status" value="1"/>
</dbReference>
<dbReference type="Pfam" id="PF02826">
    <property type="entry name" value="2-Hacid_dh_C"/>
    <property type="match status" value="1"/>
</dbReference>
<dbReference type="AlphaFoldDB" id="A0A9X3FTC2"/>